<evidence type="ECO:0000313" key="11">
    <source>
        <dbReference type="Proteomes" id="UP000018468"/>
    </source>
</evidence>
<comment type="function">
    <text evidence="8">Lysosomal thiol reductase that can reduce protein disulfide bonds. Facilitates the complete unfolding of proteins destined for lysosomal degradation. Plays an important role in antigen processing.</text>
</comment>
<evidence type="ECO:0000259" key="9">
    <source>
        <dbReference type="PROSITE" id="PS51110"/>
    </source>
</evidence>
<keyword evidence="6 8" id="KW-0325">Glycoprotein</keyword>
<dbReference type="PANTHER" id="PTHR13234">
    <property type="entry name" value="GAMMA-INTERFERON INDUCIBLE LYSOSOMAL THIOL REDUCTASE GILT"/>
    <property type="match status" value="1"/>
</dbReference>
<dbReference type="GO" id="GO:0005576">
    <property type="term" value="C:extracellular region"/>
    <property type="evidence" value="ECO:0007669"/>
    <property type="project" value="UniProtKB-SubCell"/>
</dbReference>
<evidence type="ECO:0000313" key="10">
    <source>
        <dbReference type="Ensembl" id="ENSLOCP00000002229.1"/>
    </source>
</evidence>
<comment type="function">
    <text evidence="7">Lysosomal thiol reductase that can reduce protein disulfide bonds. May facilitate the complete unfolding of proteins destined for lysosomal degradation. Plays an important role in antigen processing. Facilitates the generation of MHC class II-restricted epitodes from disulfide bond-containing antigen by the endocytic reduction of disulfide bonds. Also facilitates MHC class I-restricted recognition of exogenous antigens containing disulfide bonds by CD8+ T-cells or crosspresentation.</text>
</comment>
<dbReference type="Ensembl" id="ENSLOCT00000002234.1">
    <property type="protein sequence ID" value="ENSLOCP00000002229.1"/>
    <property type="gene ID" value="ENSLOCG00000001914.1"/>
</dbReference>
<evidence type="ECO:0000256" key="8">
    <source>
        <dbReference type="RuleBase" id="RU369109"/>
    </source>
</evidence>
<name>W5M1H1_LEPOC</name>
<evidence type="ECO:0000256" key="5">
    <source>
        <dbReference type="ARBA" id="ARBA00023157"/>
    </source>
</evidence>
<keyword evidence="4 8" id="KW-0732">Signal</keyword>
<dbReference type="InterPro" id="IPR003119">
    <property type="entry name" value="SAP_A"/>
</dbReference>
<evidence type="ECO:0000256" key="2">
    <source>
        <dbReference type="ARBA" id="ARBA00011615"/>
    </source>
</evidence>
<comment type="subcellular location">
    <subcellularLocation>
        <location evidence="8">Secreted</location>
    </subcellularLocation>
    <subcellularLocation>
        <location evidence="8">Lysosome</location>
    </subcellularLocation>
</comment>
<keyword evidence="3 8" id="KW-0964">Secreted</keyword>
<dbReference type="Pfam" id="PF03227">
    <property type="entry name" value="GILT"/>
    <property type="match status" value="1"/>
</dbReference>
<keyword evidence="5 8" id="KW-1015">Disulfide bond</keyword>
<dbReference type="PROSITE" id="PS51110">
    <property type="entry name" value="SAP_A"/>
    <property type="match status" value="1"/>
</dbReference>
<evidence type="ECO:0000256" key="1">
    <source>
        <dbReference type="ARBA" id="ARBA00005679"/>
    </source>
</evidence>
<dbReference type="eggNOG" id="KOG3160">
    <property type="taxonomic scope" value="Eukaryota"/>
</dbReference>
<protein>
    <recommendedName>
        <fullName evidence="8">Gamma-interferon-inducible lysosomal thiol reductase</fullName>
        <ecNumber evidence="8">1.8.-.-</ecNumber>
    </recommendedName>
    <alternativeName>
        <fullName evidence="8">Gamma-interferon-inducible protein IP-30</fullName>
    </alternativeName>
</protein>
<dbReference type="Proteomes" id="UP000018468">
    <property type="component" value="Linkage group LG19"/>
</dbReference>
<dbReference type="PANTHER" id="PTHR13234:SF8">
    <property type="entry name" value="GAMMA-INTERFERON-INDUCIBLE LYSOSOMAL THIOL REDUCTASE"/>
    <property type="match status" value="1"/>
</dbReference>
<dbReference type="EMBL" id="AHAT01011230">
    <property type="status" value="NOT_ANNOTATED_CDS"/>
    <property type="molecule type" value="Genomic_DNA"/>
</dbReference>
<dbReference type="InParanoid" id="W5M1H1"/>
<dbReference type="HOGENOM" id="CLU_066886_0_0_1"/>
<keyword evidence="8" id="KW-0676">Redox-active center</keyword>
<proteinExistence type="inferred from homology"/>
<feature type="domain" description="Saposin A-type" evidence="9">
    <location>
        <begin position="24"/>
        <end position="64"/>
    </location>
</feature>
<comment type="similarity">
    <text evidence="1 8">Belongs to the GILT family.</text>
</comment>
<evidence type="ECO:0000256" key="6">
    <source>
        <dbReference type="ARBA" id="ARBA00023180"/>
    </source>
</evidence>
<accession>W5M1H1</accession>
<dbReference type="GO" id="GO:0016667">
    <property type="term" value="F:oxidoreductase activity, acting on a sulfur group of donors"/>
    <property type="evidence" value="ECO:0000318"/>
    <property type="project" value="GO_Central"/>
</dbReference>
<dbReference type="FunCoup" id="W5M1H1">
    <property type="interactions" value="245"/>
</dbReference>
<dbReference type="AlphaFoldDB" id="W5M1H1"/>
<dbReference type="GO" id="GO:0005764">
    <property type="term" value="C:lysosome"/>
    <property type="evidence" value="ECO:0000318"/>
    <property type="project" value="GO_Central"/>
</dbReference>
<dbReference type="OMA" id="YIEAQCP"/>
<dbReference type="InterPro" id="IPR004911">
    <property type="entry name" value="Interferon-induced_GILT"/>
</dbReference>
<sequence>MYFKLTAQLTVNLDFQEDDRAVMRTVTRPPCRYPPSEWCKTRQIALECGVEKQCLEYAGTAAPNVEVALYYESLCGGCREFLVEMLFPTWSMLHDIMNVTLVPYGNAQETLVKKEYKFTCQHGEEECLGNMVETCILHYTPYALYVLFCMESSNDVVNSAQTCLKLYDPSVEWGKIMSCANGTLGNQLMHTNAQMTDALKPPHQYVPWVTINGEHTEELQNKAMASLYTLVCSLYKGEKPPACTGTPTKPLKKYC</sequence>
<dbReference type="Bgee" id="ENSLOCG00000001914">
    <property type="expression patterns" value="Expressed in pharyngeal gill and 13 other cell types or tissues"/>
</dbReference>
<dbReference type="GO" id="GO:0016671">
    <property type="term" value="F:oxidoreductase activity, acting on a sulfur group of donors, disulfide as acceptor"/>
    <property type="evidence" value="ECO:0007669"/>
    <property type="project" value="UniProtKB-UniRule"/>
</dbReference>
<keyword evidence="8" id="KW-0391">Immunity</keyword>
<dbReference type="GeneTree" id="ENSGT00940000164804"/>
<evidence type="ECO:0000256" key="4">
    <source>
        <dbReference type="ARBA" id="ARBA00022729"/>
    </source>
</evidence>
<evidence type="ECO:0000256" key="7">
    <source>
        <dbReference type="ARBA" id="ARBA00059163"/>
    </source>
</evidence>
<evidence type="ECO:0000256" key="3">
    <source>
        <dbReference type="ARBA" id="ARBA00022525"/>
    </source>
</evidence>
<organism evidence="10 11">
    <name type="scientific">Lepisosteus oculatus</name>
    <name type="common">Spotted gar</name>
    <dbReference type="NCBI Taxonomy" id="7918"/>
    <lineage>
        <taxon>Eukaryota</taxon>
        <taxon>Metazoa</taxon>
        <taxon>Chordata</taxon>
        <taxon>Craniata</taxon>
        <taxon>Vertebrata</taxon>
        <taxon>Euteleostomi</taxon>
        <taxon>Actinopterygii</taxon>
        <taxon>Neopterygii</taxon>
        <taxon>Holostei</taxon>
        <taxon>Semionotiformes</taxon>
        <taxon>Lepisosteidae</taxon>
        <taxon>Lepisosteus</taxon>
    </lineage>
</organism>
<dbReference type="GO" id="GO:0002376">
    <property type="term" value="P:immune system process"/>
    <property type="evidence" value="ECO:0007669"/>
    <property type="project" value="UniProtKB-KW"/>
</dbReference>
<reference evidence="10" key="3">
    <citation type="submission" date="2025-09" db="UniProtKB">
        <authorList>
            <consortium name="Ensembl"/>
        </authorList>
    </citation>
    <scope>IDENTIFICATION</scope>
</reference>
<reference evidence="10" key="2">
    <citation type="submission" date="2025-08" db="UniProtKB">
        <authorList>
            <consortium name="Ensembl"/>
        </authorList>
    </citation>
    <scope>IDENTIFICATION</scope>
</reference>
<keyword evidence="8" id="KW-0560">Oxidoreductase</keyword>
<keyword evidence="11" id="KW-1185">Reference proteome</keyword>
<dbReference type="EC" id="1.8.-.-" evidence="8"/>
<keyword evidence="8" id="KW-0458">Lysosome</keyword>
<reference evidence="11" key="1">
    <citation type="submission" date="2011-12" db="EMBL/GenBank/DDBJ databases">
        <title>The Draft Genome of Lepisosteus oculatus.</title>
        <authorList>
            <consortium name="The Broad Institute Genome Assembly &amp; Analysis Group"/>
            <consortium name="Computational R&amp;D Group"/>
            <consortium name="and Sequencing Platform"/>
            <person name="Di Palma F."/>
            <person name="Alfoldi J."/>
            <person name="Johnson J."/>
            <person name="Berlin A."/>
            <person name="Gnerre S."/>
            <person name="Jaffe D."/>
            <person name="MacCallum I."/>
            <person name="Young S."/>
            <person name="Walker B.J."/>
            <person name="Lander E.S."/>
            <person name="Lindblad-Toh K."/>
        </authorList>
    </citation>
    <scope>NUCLEOTIDE SEQUENCE [LARGE SCALE GENOMIC DNA]</scope>
</reference>
<comment type="subunit">
    <text evidence="2 8">Dimer; disulfide-linked.</text>
</comment>
<dbReference type="STRING" id="7918.ENSLOCP00000002229"/>